<name>A0ABX0D5E9_9MICC</name>
<dbReference type="Pfam" id="PF14200">
    <property type="entry name" value="RicinB_lectin_2"/>
    <property type="match status" value="1"/>
</dbReference>
<feature type="domain" description="F5/8 type C" evidence="2">
    <location>
        <begin position="1"/>
        <end position="165"/>
    </location>
</feature>
<dbReference type="Proteomes" id="UP000479226">
    <property type="component" value="Unassembled WGS sequence"/>
</dbReference>
<keyword evidence="4" id="KW-1185">Reference proteome</keyword>
<evidence type="ECO:0000256" key="1">
    <source>
        <dbReference type="SAM" id="MobiDB-lite"/>
    </source>
</evidence>
<evidence type="ECO:0000313" key="3">
    <source>
        <dbReference type="EMBL" id="NGN82062.1"/>
    </source>
</evidence>
<evidence type="ECO:0000313" key="4">
    <source>
        <dbReference type="Proteomes" id="UP000479226"/>
    </source>
</evidence>
<dbReference type="EMBL" id="JAAKZI010000001">
    <property type="protein sequence ID" value="NGN82062.1"/>
    <property type="molecule type" value="Genomic_DNA"/>
</dbReference>
<dbReference type="InterPro" id="IPR035992">
    <property type="entry name" value="Ricin_B-like_lectins"/>
</dbReference>
<dbReference type="InterPro" id="IPR008979">
    <property type="entry name" value="Galactose-bd-like_sf"/>
</dbReference>
<feature type="region of interest" description="Disordered" evidence="1">
    <location>
        <begin position="242"/>
        <end position="263"/>
    </location>
</feature>
<dbReference type="SUPFAM" id="SSF49785">
    <property type="entry name" value="Galactose-binding domain-like"/>
    <property type="match status" value="1"/>
</dbReference>
<proteinExistence type="predicted"/>
<reference evidence="3 4" key="1">
    <citation type="submission" date="2020-02" db="EMBL/GenBank/DDBJ databases">
        <title>Genome sequence of the type strain DSM 27180 of Arthrobacter silviterrae.</title>
        <authorList>
            <person name="Gao J."/>
            <person name="Sun J."/>
        </authorList>
    </citation>
    <scope>NUCLEOTIDE SEQUENCE [LARGE SCALE GENOMIC DNA]</scope>
    <source>
        <strain evidence="3 4">DSM 27180</strain>
    </source>
</reference>
<accession>A0ABX0D5E9</accession>
<dbReference type="CDD" id="cd00161">
    <property type="entry name" value="beta-trefoil_Ricin-like"/>
    <property type="match status" value="1"/>
</dbReference>
<dbReference type="InterPro" id="IPR000772">
    <property type="entry name" value="Ricin_B_lectin"/>
</dbReference>
<gene>
    <name evidence="3" type="ORF">G6N77_01090</name>
</gene>
<dbReference type="Gene3D" id="2.60.120.260">
    <property type="entry name" value="Galactose-binding domain-like"/>
    <property type="match status" value="1"/>
</dbReference>
<comment type="caution">
    <text evidence="3">The sequence shown here is derived from an EMBL/GenBank/DDBJ whole genome shotgun (WGS) entry which is preliminary data.</text>
</comment>
<dbReference type="SUPFAM" id="SSF50370">
    <property type="entry name" value="Ricin B-like lectins"/>
    <property type="match status" value="1"/>
</dbReference>
<dbReference type="Pfam" id="PF00754">
    <property type="entry name" value="F5_F8_type_C"/>
    <property type="match status" value="1"/>
</dbReference>
<dbReference type="InterPro" id="IPR000421">
    <property type="entry name" value="FA58C"/>
</dbReference>
<dbReference type="PROSITE" id="PS50022">
    <property type="entry name" value="FA58C_3"/>
    <property type="match status" value="1"/>
</dbReference>
<dbReference type="PROSITE" id="PS50231">
    <property type="entry name" value="RICIN_B_LECTIN"/>
    <property type="match status" value="1"/>
</dbReference>
<dbReference type="Gene3D" id="2.80.10.50">
    <property type="match status" value="1"/>
</dbReference>
<sequence>MSPAVAATSAPPGTVIPESQYSIASFDSQSPAYPAPPSLDGTAKAAIDGDVNTEWTSLATAMPHWLAVDLGATYNVTGLEYSVKNQSNGPIQNYKVFATNNVATAQSTTGDWGQPVATGAFTQPNSNTQVQSVSFNMPVTARFIKLEADSTVSGSNYAAISEISAFTSGAAVAPPPYGVTVGTLGPWSNPDDTSASPFIDKDGTFHYESAHSLYGLTDSRSWSFNTGDNLDTAVPDAAINQAVSPTNPADKNSDTTERCNNSPTGLTATFAPAGSNYAQRDYCDLTQLWVDPDTGNWYGLVHNEFTPQPFGDGLHFDAIDFAVSADQGKTWTIKNQVITTPFSTVRGDTSTFPQQTYDYGDGDPRLFVDTASGYFYMYYGSRIVDKTGSWAAFYEHVARAPIADKMAPGSWSKYYDGSWQQPGLGGKESNLVPVSPANTTGYTPTASEYNPLMPGTASVQIAAGLMPATSPLFVMDVTYDAYLGLYIGEPQNPDQSGNAPQQYYATKSLATPKWTLLGDTGSYTTASWYRWFIDPANATSSNIVGKSFRSYCSFGCSNGSASEYANVTIDQNAAPPAPVIDTSKSYTVTNGLGLALAQQGGSSATKIISSTSAKASAAWTFTSNGDGSYSLTNAASGDALGVSNDTAGRAWGTNLSVTPTAKPGQTAQQWFVIPGTTPDGTATGNYRVVNRYSGLVISLPAGSGQALTTPFRSWTDSSGSTVGNGAQAAAQTLTLTPLN</sequence>
<organism evidence="3 4">
    <name type="scientific">Arthrobacter silviterrae</name>
    <dbReference type="NCBI Taxonomy" id="2026658"/>
    <lineage>
        <taxon>Bacteria</taxon>
        <taxon>Bacillati</taxon>
        <taxon>Actinomycetota</taxon>
        <taxon>Actinomycetes</taxon>
        <taxon>Micrococcales</taxon>
        <taxon>Micrococcaceae</taxon>
        <taxon>Arthrobacter</taxon>
    </lineage>
</organism>
<evidence type="ECO:0000259" key="2">
    <source>
        <dbReference type="PROSITE" id="PS50022"/>
    </source>
</evidence>
<protein>
    <recommendedName>
        <fullName evidence="2">F5/8 type C domain-containing protein</fullName>
    </recommendedName>
</protein>